<keyword evidence="2" id="KW-1133">Transmembrane helix</keyword>
<accession>A0A344PHH2</accession>
<name>A0A344PHH2_9RHOB</name>
<dbReference type="PANTHER" id="PTHR38592:SF3">
    <property type="entry name" value="BLL4819 PROTEIN"/>
    <property type="match status" value="1"/>
</dbReference>
<evidence type="ECO:0000313" key="4">
    <source>
        <dbReference type="Proteomes" id="UP000252023"/>
    </source>
</evidence>
<dbReference type="Proteomes" id="UP000252023">
    <property type="component" value="Chromosome"/>
</dbReference>
<dbReference type="KEGG" id="pars:DRW48_03190"/>
<protein>
    <submittedName>
        <fullName evidence="3">OpgC domain-containing protein</fullName>
    </submittedName>
</protein>
<feature type="transmembrane region" description="Helical" evidence="2">
    <location>
        <begin position="296"/>
        <end position="317"/>
    </location>
</feature>
<keyword evidence="4" id="KW-1185">Reference proteome</keyword>
<dbReference type="OrthoDB" id="9775975at2"/>
<feature type="transmembrane region" description="Helical" evidence="2">
    <location>
        <begin position="149"/>
        <end position="168"/>
    </location>
</feature>
<feature type="transmembrane region" description="Helical" evidence="2">
    <location>
        <begin position="70"/>
        <end position="93"/>
    </location>
</feature>
<dbReference type="InterPro" id="IPR014550">
    <property type="entry name" value="UCP028704_OpgC"/>
</dbReference>
<reference evidence="4" key="1">
    <citation type="submission" date="2018-07" db="EMBL/GenBank/DDBJ databases">
        <title>Genome sequencing of Paracoccus sp. SC2-6.</title>
        <authorList>
            <person name="Heo J."/>
            <person name="Kim S.-J."/>
            <person name="Kwon S.-W."/>
        </authorList>
    </citation>
    <scope>NUCLEOTIDE SEQUENCE [LARGE SCALE GENOMIC DNA]</scope>
    <source>
        <strain evidence="4">SC2-6</strain>
    </source>
</reference>
<evidence type="ECO:0000256" key="2">
    <source>
        <dbReference type="SAM" id="Phobius"/>
    </source>
</evidence>
<keyword evidence="2" id="KW-0472">Membrane</keyword>
<dbReference type="AlphaFoldDB" id="A0A344PHH2"/>
<feature type="transmembrane region" description="Helical" evidence="2">
    <location>
        <begin position="113"/>
        <end position="142"/>
    </location>
</feature>
<feature type="transmembrane region" description="Helical" evidence="2">
    <location>
        <begin position="188"/>
        <end position="208"/>
    </location>
</feature>
<dbReference type="EMBL" id="CP030918">
    <property type="protein sequence ID" value="AXC48827.1"/>
    <property type="molecule type" value="Genomic_DNA"/>
</dbReference>
<feature type="transmembrane region" description="Helical" evidence="2">
    <location>
        <begin position="329"/>
        <end position="351"/>
    </location>
</feature>
<sequence>MLRGFALVCIMLDHMPIGVARNATISNFFLFDAAELFVLLSGFLVGLVWRQVAARDGTGAAQRRFAIRAFQVWRAMMVAAVLMALLSLGLQALDLTHTAVWNGYAEMLATQPLQYLLAVGSLWMQPNLLDVLALYALVLAFVPLVLPGIMRWPLLTAAVLFAVWWYAVPLNNLLPNERPGARGLLFNPFGWQALFFTGAALGVYRTAVMARLRPIAPLVTLLAVCTLIFGALVLIGWRVGQPLQPLRDALFAVHGVIDKWPMDGARYLSILAAAWLVAAPLAGLFGWLAGTGPGRALATIGRGGLVSFVACVLLSVLGDAGQNAIVPAAAARLLVDLWTIPALWVIAEVLARWDARPSRTALPVRVRGATPVPAPRLELRHQPAQGPRQGRGPGQLA</sequence>
<gene>
    <name evidence="3" type="ORF">DRW48_03190</name>
</gene>
<proteinExistence type="predicted"/>
<evidence type="ECO:0000313" key="3">
    <source>
        <dbReference type="EMBL" id="AXC48827.1"/>
    </source>
</evidence>
<organism evidence="3 4">
    <name type="scientific">Paracoccus suum</name>
    <dbReference type="NCBI Taxonomy" id="2259340"/>
    <lineage>
        <taxon>Bacteria</taxon>
        <taxon>Pseudomonadati</taxon>
        <taxon>Pseudomonadota</taxon>
        <taxon>Alphaproteobacteria</taxon>
        <taxon>Rhodobacterales</taxon>
        <taxon>Paracoccaceae</taxon>
        <taxon>Paracoccus</taxon>
    </lineage>
</organism>
<dbReference type="PANTHER" id="PTHR38592">
    <property type="entry name" value="BLL4819 PROTEIN"/>
    <property type="match status" value="1"/>
</dbReference>
<feature type="transmembrane region" description="Helical" evidence="2">
    <location>
        <begin position="267"/>
        <end position="289"/>
    </location>
</feature>
<feature type="transmembrane region" description="Helical" evidence="2">
    <location>
        <begin position="30"/>
        <end position="49"/>
    </location>
</feature>
<dbReference type="Pfam" id="PF10129">
    <property type="entry name" value="OpgC_C"/>
    <property type="match status" value="1"/>
</dbReference>
<feature type="transmembrane region" description="Helical" evidence="2">
    <location>
        <begin position="215"/>
        <end position="237"/>
    </location>
</feature>
<keyword evidence="2" id="KW-0812">Transmembrane</keyword>
<evidence type="ECO:0000256" key="1">
    <source>
        <dbReference type="SAM" id="MobiDB-lite"/>
    </source>
</evidence>
<feature type="region of interest" description="Disordered" evidence="1">
    <location>
        <begin position="375"/>
        <end position="397"/>
    </location>
</feature>